<name>A0A1Y0I841_9GAMM</name>
<gene>
    <name evidence="2" type="ORF">OLMES_2627</name>
</gene>
<dbReference type="InterPro" id="IPR016181">
    <property type="entry name" value="Acyl_CoA_acyltransferase"/>
</dbReference>
<sequence>MKYFPACLSERESNAVAERINKLILKHGWGFWALHCINDDRFIGFTGLHQPSGALPFSPCIEIGWRLDRQYWGKGLATEAARCALQFAFGELALDQVVSFTAVANHRSQAVMQRLGMKRDAENFFHPDLPPGHPLSEHVLYRLDAAEFRPVSDSS</sequence>
<feature type="domain" description="N-acetyltransferase" evidence="1">
    <location>
        <begin position="1"/>
        <end position="146"/>
    </location>
</feature>
<dbReference type="GO" id="GO:0016747">
    <property type="term" value="F:acyltransferase activity, transferring groups other than amino-acyl groups"/>
    <property type="evidence" value="ECO:0007669"/>
    <property type="project" value="InterPro"/>
</dbReference>
<dbReference type="PROSITE" id="PS51186">
    <property type="entry name" value="GNAT"/>
    <property type="match status" value="1"/>
</dbReference>
<dbReference type="EMBL" id="CP021425">
    <property type="protein sequence ID" value="ARU56677.1"/>
    <property type="molecule type" value="Genomic_DNA"/>
</dbReference>
<dbReference type="KEGG" id="ome:OLMES_2627"/>
<protein>
    <submittedName>
        <fullName evidence="2">Gcn5-related N-acetyltransferase</fullName>
    </submittedName>
</protein>
<keyword evidence="2" id="KW-0808">Transferase</keyword>
<dbReference type="Pfam" id="PF13302">
    <property type="entry name" value="Acetyltransf_3"/>
    <property type="match status" value="1"/>
</dbReference>
<proteinExistence type="predicted"/>
<dbReference type="AlphaFoldDB" id="A0A1Y0I841"/>
<organism evidence="2 3">
    <name type="scientific">Oleiphilus messinensis</name>
    <dbReference type="NCBI Taxonomy" id="141451"/>
    <lineage>
        <taxon>Bacteria</taxon>
        <taxon>Pseudomonadati</taxon>
        <taxon>Pseudomonadota</taxon>
        <taxon>Gammaproteobacteria</taxon>
        <taxon>Oceanospirillales</taxon>
        <taxon>Oleiphilaceae</taxon>
        <taxon>Oleiphilus</taxon>
    </lineage>
</organism>
<evidence type="ECO:0000313" key="3">
    <source>
        <dbReference type="Proteomes" id="UP000196027"/>
    </source>
</evidence>
<reference evidence="2 3" key="1">
    <citation type="submission" date="2017-05" db="EMBL/GenBank/DDBJ databases">
        <title>Genomic insights into alkan degradation activity of Oleiphilus messinensis.</title>
        <authorList>
            <person name="Kozyavkin S.A."/>
            <person name="Slesarev A.I."/>
            <person name="Golyshin P.N."/>
            <person name="Korzhenkov A."/>
            <person name="Golyshina O.N."/>
            <person name="Toshchakov S.V."/>
        </authorList>
    </citation>
    <scope>NUCLEOTIDE SEQUENCE [LARGE SCALE GENOMIC DNA]</scope>
    <source>
        <strain evidence="2 3">ME102</strain>
    </source>
</reference>
<evidence type="ECO:0000313" key="2">
    <source>
        <dbReference type="EMBL" id="ARU56677.1"/>
    </source>
</evidence>
<accession>A0A1Y0I841</accession>
<evidence type="ECO:0000259" key="1">
    <source>
        <dbReference type="PROSITE" id="PS51186"/>
    </source>
</evidence>
<dbReference type="InterPro" id="IPR051531">
    <property type="entry name" value="N-acetyltransferase"/>
</dbReference>
<dbReference type="PANTHER" id="PTHR43792:SF1">
    <property type="entry name" value="N-ACETYLTRANSFERASE DOMAIN-CONTAINING PROTEIN"/>
    <property type="match status" value="1"/>
</dbReference>
<dbReference type="InterPro" id="IPR000182">
    <property type="entry name" value="GNAT_dom"/>
</dbReference>
<dbReference type="Gene3D" id="3.40.630.30">
    <property type="match status" value="1"/>
</dbReference>
<dbReference type="SUPFAM" id="SSF55729">
    <property type="entry name" value="Acyl-CoA N-acyltransferases (Nat)"/>
    <property type="match status" value="1"/>
</dbReference>
<dbReference type="Proteomes" id="UP000196027">
    <property type="component" value="Chromosome"/>
</dbReference>
<dbReference type="PANTHER" id="PTHR43792">
    <property type="entry name" value="GNAT FAMILY, PUTATIVE (AFU_ORTHOLOGUE AFUA_3G00765)-RELATED-RELATED"/>
    <property type="match status" value="1"/>
</dbReference>
<keyword evidence="3" id="KW-1185">Reference proteome</keyword>